<dbReference type="STRING" id="988801.SAMN05216522_10223"/>
<dbReference type="Pfam" id="PF07041">
    <property type="entry name" value="DUF1327"/>
    <property type="match status" value="1"/>
</dbReference>
<dbReference type="RefSeq" id="WP_092672539.1">
    <property type="nucleotide sequence ID" value="NZ_FOGC01000002.1"/>
</dbReference>
<dbReference type="AlphaFoldDB" id="A0A1H9ERV4"/>
<accession>A0A1H9ERV4</accession>
<protein>
    <submittedName>
        <fullName evidence="1">Uncharacterized protein</fullName>
    </submittedName>
</protein>
<dbReference type="InterPro" id="IPR009759">
    <property type="entry name" value="Phage_ES18_Gp24"/>
</dbReference>
<dbReference type="EMBL" id="FOGC01000002">
    <property type="protein sequence ID" value="SEQ27923.1"/>
    <property type="molecule type" value="Genomic_DNA"/>
</dbReference>
<name>A0A1H9ERV4_9GAMM</name>
<keyword evidence="2" id="KW-1185">Reference proteome</keyword>
<evidence type="ECO:0000313" key="1">
    <source>
        <dbReference type="EMBL" id="SEQ27923.1"/>
    </source>
</evidence>
<organism evidence="1 2">
    <name type="scientific">Rosenbergiella nectarea</name>
    <dbReference type="NCBI Taxonomy" id="988801"/>
    <lineage>
        <taxon>Bacteria</taxon>
        <taxon>Pseudomonadati</taxon>
        <taxon>Pseudomonadota</taxon>
        <taxon>Gammaproteobacteria</taxon>
        <taxon>Enterobacterales</taxon>
        <taxon>Erwiniaceae</taxon>
        <taxon>Rosenbergiella</taxon>
    </lineage>
</organism>
<gene>
    <name evidence="1" type="ORF">SAMN05216522_10223</name>
</gene>
<proteinExistence type="predicted"/>
<dbReference type="Proteomes" id="UP000242515">
    <property type="component" value="Unassembled WGS sequence"/>
</dbReference>
<sequence length="76" mass="8409">MSKKYELLFRGLEITGDKVEAAVDVSDAKLPMYAGFRINVSVDRNSEDCLRAYEKAAIEKAASIIIDIADELKEAV</sequence>
<reference evidence="2" key="1">
    <citation type="submission" date="2016-10" db="EMBL/GenBank/DDBJ databases">
        <authorList>
            <person name="Varghese N."/>
            <person name="Submissions S."/>
        </authorList>
    </citation>
    <scope>NUCLEOTIDE SEQUENCE [LARGE SCALE GENOMIC DNA]</scope>
    <source>
        <strain evidence="2">8N4</strain>
    </source>
</reference>
<evidence type="ECO:0000313" key="2">
    <source>
        <dbReference type="Proteomes" id="UP000242515"/>
    </source>
</evidence>